<evidence type="ECO:0000313" key="3">
    <source>
        <dbReference type="Proteomes" id="UP000294933"/>
    </source>
</evidence>
<dbReference type="AlphaFoldDB" id="A0A4Y7PRJ4"/>
<protein>
    <submittedName>
        <fullName evidence="2">Uncharacterized protein</fullName>
    </submittedName>
</protein>
<keyword evidence="3" id="KW-1185">Reference proteome</keyword>
<name>A0A4Y7PRJ4_9AGAM</name>
<accession>A0A4Y7PRJ4</accession>
<dbReference type="VEuPathDB" id="FungiDB:BD410DRAFT_537148"/>
<evidence type="ECO:0000313" key="2">
    <source>
        <dbReference type="EMBL" id="TDL17795.1"/>
    </source>
</evidence>
<feature type="region of interest" description="Disordered" evidence="1">
    <location>
        <begin position="95"/>
        <end position="114"/>
    </location>
</feature>
<dbReference type="EMBL" id="ML170216">
    <property type="protein sequence ID" value="TDL17795.1"/>
    <property type="molecule type" value="Genomic_DNA"/>
</dbReference>
<proteinExistence type="predicted"/>
<dbReference type="Proteomes" id="UP000294933">
    <property type="component" value="Unassembled WGS sequence"/>
</dbReference>
<gene>
    <name evidence="2" type="ORF">BD410DRAFT_537148</name>
</gene>
<sequence length="152" mass="17215">MLSNFPYLLAYCHWRLDIWWIVISSDVRCLPALSVVGRTLPFARPISASPAVGWQMANEIPASCHRISISRTTTAEGGRTSLSEAIYGRFRSRQPVNPELGGPELKNNRQNGRTTRNPPYSFATFCQFTFCHSAWQLAEARGLDFCPQHYLH</sequence>
<organism evidence="2 3">
    <name type="scientific">Rickenella mellea</name>
    <dbReference type="NCBI Taxonomy" id="50990"/>
    <lineage>
        <taxon>Eukaryota</taxon>
        <taxon>Fungi</taxon>
        <taxon>Dikarya</taxon>
        <taxon>Basidiomycota</taxon>
        <taxon>Agaricomycotina</taxon>
        <taxon>Agaricomycetes</taxon>
        <taxon>Hymenochaetales</taxon>
        <taxon>Rickenellaceae</taxon>
        <taxon>Rickenella</taxon>
    </lineage>
</organism>
<evidence type="ECO:0000256" key="1">
    <source>
        <dbReference type="SAM" id="MobiDB-lite"/>
    </source>
</evidence>
<reference evidence="2 3" key="1">
    <citation type="submission" date="2018-06" db="EMBL/GenBank/DDBJ databases">
        <title>A transcriptomic atlas of mushroom development highlights an independent origin of complex multicellularity.</title>
        <authorList>
            <consortium name="DOE Joint Genome Institute"/>
            <person name="Krizsan K."/>
            <person name="Almasi E."/>
            <person name="Merenyi Z."/>
            <person name="Sahu N."/>
            <person name="Viragh M."/>
            <person name="Koszo T."/>
            <person name="Mondo S."/>
            <person name="Kiss B."/>
            <person name="Balint B."/>
            <person name="Kues U."/>
            <person name="Barry K."/>
            <person name="Hegedus J.C."/>
            <person name="Henrissat B."/>
            <person name="Johnson J."/>
            <person name="Lipzen A."/>
            <person name="Ohm R."/>
            <person name="Nagy I."/>
            <person name="Pangilinan J."/>
            <person name="Yan J."/>
            <person name="Xiong Y."/>
            <person name="Grigoriev I.V."/>
            <person name="Hibbett D.S."/>
            <person name="Nagy L.G."/>
        </authorList>
    </citation>
    <scope>NUCLEOTIDE SEQUENCE [LARGE SCALE GENOMIC DNA]</scope>
    <source>
        <strain evidence="2 3">SZMC22713</strain>
    </source>
</reference>